<sequence>MEQEECGYYMWRQKFPVKPKNRVDTRPNIDEYVITLAFPHGQRLSRGKHLSPGVRAVPDKTEALCKGPDQVSNYQMTHEFTYPATLVSRHGTTAASALGLRELAASLSTAAPMLNSGKCQVRSGGSA</sequence>
<keyword evidence="2" id="KW-1185">Reference proteome</keyword>
<dbReference type="Proteomes" id="UP000479710">
    <property type="component" value="Unassembled WGS sequence"/>
</dbReference>
<gene>
    <name evidence="1" type="ORF">E2562_004868</name>
</gene>
<proteinExistence type="predicted"/>
<evidence type="ECO:0000313" key="1">
    <source>
        <dbReference type="EMBL" id="KAF0894856.1"/>
    </source>
</evidence>
<organism evidence="1 2">
    <name type="scientific">Oryza meyeriana var. granulata</name>
    <dbReference type="NCBI Taxonomy" id="110450"/>
    <lineage>
        <taxon>Eukaryota</taxon>
        <taxon>Viridiplantae</taxon>
        <taxon>Streptophyta</taxon>
        <taxon>Embryophyta</taxon>
        <taxon>Tracheophyta</taxon>
        <taxon>Spermatophyta</taxon>
        <taxon>Magnoliopsida</taxon>
        <taxon>Liliopsida</taxon>
        <taxon>Poales</taxon>
        <taxon>Poaceae</taxon>
        <taxon>BOP clade</taxon>
        <taxon>Oryzoideae</taxon>
        <taxon>Oryzeae</taxon>
        <taxon>Oryzinae</taxon>
        <taxon>Oryza</taxon>
        <taxon>Oryza meyeriana</taxon>
    </lineage>
</organism>
<dbReference type="EMBL" id="SPHZ02000010">
    <property type="protein sequence ID" value="KAF0894856.1"/>
    <property type="molecule type" value="Genomic_DNA"/>
</dbReference>
<evidence type="ECO:0000313" key="2">
    <source>
        <dbReference type="Proteomes" id="UP000479710"/>
    </source>
</evidence>
<protein>
    <submittedName>
        <fullName evidence="1">Uncharacterized protein</fullName>
    </submittedName>
</protein>
<dbReference type="AlphaFoldDB" id="A0A6G1C3X7"/>
<comment type="caution">
    <text evidence="1">The sequence shown here is derived from an EMBL/GenBank/DDBJ whole genome shotgun (WGS) entry which is preliminary data.</text>
</comment>
<dbReference type="OrthoDB" id="1262810at2759"/>
<accession>A0A6G1C3X7</accession>
<reference evidence="1 2" key="1">
    <citation type="submission" date="2019-11" db="EMBL/GenBank/DDBJ databases">
        <title>Whole genome sequence of Oryza granulata.</title>
        <authorList>
            <person name="Li W."/>
        </authorList>
    </citation>
    <scope>NUCLEOTIDE SEQUENCE [LARGE SCALE GENOMIC DNA]</scope>
    <source>
        <strain evidence="2">cv. Menghai</strain>
        <tissue evidence="1">Leaf</tissue>
    </source>
</reference>
<name>A0A6G1C3X7_9ORYZ</name>